<dbReference type="AlphaFoldDB" id="A0A8H9TTU3"/>
<dbReference type="RefSeq" id="WP_174349335.1">
    <property type="nucleotide sequence ID" value="NZ_JAAMQE010000001.1"/>
</dbReference>
<protein>
    <submittedName>
        <fullName evidence="1">Uncharacterized protein</fullName>
    </submittedName>
</protein>
<accession>A0A8H9TTU3</accession>
<reference evidence="1" key="2">
    <citation type="submission" date="2020-11" db="EMBL/GenBank/DDBJ databases">
        <authorList>
            <consortium name="NCBI Pathogen Detection Project"/>
        </authorList>
    </citation>
    <scope>NUCLEOTIDE SEQUENCE</scope>
    <source>
        <strain evidence="1">YDC697-2</strain>
    </source>
</reference>
<gene>
    <name evidence="1" type="ORF">I8Y00_000364</name>
</gene>
<evidence type="ECO:0000313" key="1">
    <source>
        <dbReference type="EMBL" id="HAT1584068.1"/>
    </source>
</evidence>
<organism evidence="1">
    <name type="scientific">Citrobacter farmeri</name>
    <dbReference type="NCBI Taxonomy" id="67824"/>
    <lineage>
        <taxon>Bacteria</taxon>
        <taxon>Pseudomonadati</taxon>
        <taxon>Pseudomonadota</taxon>
        <taxon>Gammaproteobacteria</taxon>
        <taxon>Enterobacterales</taxon>
        <taxon>Enterobacteriaceae</taxon>
        <taxon>Citrobacter</taxon>
    </lineage>
</organism>
<sequence length="145" mass="15019">MNYDIINGQKVPQTIITESGVLAHNHHGTVKVVRGELTIIGSLHGTLAIESNGSAKIQGSQHGTVSIASGAKVVVEGSTHGTVSISKGATLIIEESGLLMGTLNNNGTMILRGAFGGAQSGTQKIIIEGSGYIKEPKIIDGVHYY</sequence>
<dbReference type="Proteomes" id="UP000864563">
    <property type="component" value="Unassembled WGS sequence"/>
</dbReference>
<reference evidence="1" key="1">
    <citation type="journal article" date="2018" name="Genome Biol.">
        <title>SKESA: strategic k-mer extension for scrupulous assemblies.</title>
        <authorList>
            <person name="Souvorov A."/>
            <person name="Agarwala R."/>
            <person name="Lipman D.J."/>
        </authorList>
    </citation>
    <scope>NUCLEOTIDE SEQUENCE</scope>
    <source>
        <strain evidence="1">YDC697-2</strain>
    </source>
</reference>
<name>A0A8H9TTU3_9ENTR</name>
<dbReference type="EMBL" id="DACSDU010000001">
    <property type="protein sequence ID" value="HAT1584068.1"/>
    <property type="molecule type" value="Genomic_DNA"/>
</dbReference>
<proteinExistence type="predicted"/>
<comment type="caution">
    <text evidence="1">The sequence shown here is derived from an EMBL/GenBank/DDBJ whole genome shotgun (WGS) entry which is preliminary data.</text>
</comment>